<dbReference type="PANTHER" id="PTHR33540:SF2">
    <property type="entry name" value="TRNA THREONYLCARBAMOYLADENOSINE BIOSYNTHESIS PROTEIN TSAE"/>
    <property type="match status" value="1"/>
</dbReference>
<dbReference type="GO" id="GO:0005524">
    <property type="term" value="F:ATP binding"/>
    <property type="evidence" value="ECO:0007669"/>
    <property type="project" value="UniProtKB-KW"/>
</dbReference>
<evidence type="ECO:0000256" key="1">
    <source>
        <dbReference type="ARBA" id="ARBA00004496"/>
    </source>
</evidence>
<evidence type="ECO:0000256" key="7">
    <source>
        <dbReference type="ARBA" id="ARBA00022741"/>
    </source>
</evidence>
<evidence type="ECO:0000256" key="10">
    <source>
        <dbReference type="ARBA" id="ARBA00032441"/>
    </source>
</evidence>
<evidence type="ECO:0000256" key="3">
    <source>
        <dbReference type="ARBA" id="ARBA00019010"/>
    </source>
</evidence>
<dbReference type="InterPro" id="IPR027417">
    <property type="entry name" value="P-loop_NTPase"/>
</dbReference>
<evidence type="ECO:0000256" key="5">
    <source>
        <dbReference type="ARBA" id="ARBA00022694"/>
    </source>
</evidence>
<keyword evidence="8" id="KW-0067">ATP-binding</keyword>
<evidence type="ECO:0000256" key="8">
    <source>
        <dbReference type="ARBA" id="ARBA00022840"/>
    </source>
</evidence>
<dbReference type="Gene3D" id="3.40.50.300">
    <property type="entry name" value="P-loop containing nucleotide triphosphate hydrolases"/>
    <property type="match status" value="1"/>
</dbReference>
<dbReference type="Proteomes" id="UP000642488">
    <property type="component" value="Unassembled WGS sequence"/>
</dbReference>
<evidence type="ECO:0000313" key="11">
    <source>
        <dbReference type="EMBL" id="MBJ3761524.1"/>
    </source>
</evidence>
<dbReference type="EMBL" id="JAEKPD010000001">
    <property type="protein sequence ID" value="MBJ3761524.1"/>
    <property type="molecule type" value="Genomic_DNA"/>
</dbReference>
<organism evidence="11 12">
    <name type="scientific">Palleronia pontilimi</name>
    <dbReference type="NCBI Taxonomy" id="1964209"/>
    <lineage>
        <taxon>Bacteria</taxon>
        <taxon>Pseudomonadati</taxon>
        <taxon>Pseudomonadota</taxon>
        <taxon>Alphaproteobacteria</taxon>
        <taxon>Rhodobacterales</taxon>
        <taxon>Roseobacteraceae</taxon>
        <taxon>Palleronia</taxon>
    </lineage>
</organism>
<evidence type="ECO:0000256" key="9">
    <source>
        <dbReference type="ARBA" id="ARBA00022842"/>
    </source>
</evidence>
<dbReference type="NCBIfam" id="TIGR00150">
    <property type="entry name" value="T6A_YjeE"/>
    <property type="match status" value="1"/>
</dbReference>
<keyword evidence="5" id="KW-0819">tRNA processing</keyword>
<keyword evidence="9" id="KW-0460">Magnesium</keyword>
<evidence type="ECO:0000256" key="2">
    <source>
        <dbReference type="ARBA" id="ARBA00007599"/>
    </source>
</evidence>
<evidence type="ECO:0000313" key="12">
    <source>
        <dbReference type="Proteomes" id="UP000642488"/>
    </source>
</evidence>
<dbReference type="SUPFAM" id="SSF52540">
    <property type="entry name" value="P-loop containing nucleoside triphosphate hydrolases"/>
    <property type="match status" value="1"/>
</dbReference>
<keyword evidence="7" id="KW-0547">Nucleotide-binding</keyword>
<reference evidence="11" key="1">
    <citation type="submission" date="2020-12" db="EMBL/GenBank/DDBJ databases">
        <title>Bacterial taxonomy.</title>
        <authorList>
            <person name="Pan X."/>
        </authorList>
    </citation>
    <scope>NUCLEOTIDE SEQUENCE</scope>
    <source>
        <strain evidence="11">KCTC 52957</strain>
    </source>
</reference>
<evidence type="ECO:0000256" key="4">
    <source>
        <dbReference type="ARBA" id="ARBA00022490"/>
    </source>
</evidence>
<proteinExistence type="inferred from homology"/>
<comment type="subcellular location">
    <subcellularLocation>
        <location evidence="1">Cytoplasm</location>
    </subcellularLocation>
</comment>
<protein>
    <recommendedName>
        <fullName evidence="3">tRNA threonylcarbamoyladenosine biosynthesis protein TsaE</fullName>
    </recommendedName>
    <alternativeName>
        <fullName evidence="10">t(6)A37 threonylcarbamoyladenosine biosynthesis protein TsaE</fullName>
    </alternativeName>
</protein>
<sequence>MSEKRRLSLPDADATTRLGHALADVLGPGDCVCLTGDLGVGKSHLARAVIQARQAAFGPVEDVPSPTYTLVQTYAAGDLEILHADLYRLGDGDELMELGLSDALGSSLCLIEWPEKLGDLAPPDALWITLEVDGPGRVATLVGRGWADRLDAVADAFHG</sequence>
<keyword evidence="4" id="KW-0963">Cytoplasm</keyword>
<dbReference type="GO" id="GO:0005737">
    <property type="term" value="C:cytoplasm"/>
    <property type="evidence" value="ECO:0007669"/>
    <property type="project" value="UniProtKB-SubCell"/>
</dbReference>
<dbReference type="AlphaFoldDB" id="A0A934MFJ7"/>
<keyword evidence="12" id="KW-1185">Reference proteome</keyword>
<comment type="caution">
    <text evidence="11">The sequence shown here is derived from an EMBL/GenBank/DDBJ whole genome shotgun (WGS) entry which is preliminary data.</text>
</comment>
<dbReference type="PANTHER" id="PTHR33540">
    <property type="entry name" value="TRNA THREONYLCARBAMOYLADENOSINE BIOSYNTHESIS PROTEIN TSAE"/>
    <property type="match status" value="1"/>
</dbReference>
<dbReference type="GO" id="GO:0046872">
    <property type="term" value="F:metal ion binding"/>
    <property type="evidence" value="ECO:0007669"/>
    <property type="project" value="UniProtKB-KW"/>
</dbReference>
<name>A0A934MFJ7_9RHOB</name>
<evidence type="ECO:0000256" key="6">
    <source>
        <dbReference type="ARBA" id="ARBA00022723"/>
    </source>
</evidence>
<comment type="similarity">
    <text evidence="2">Belongs to the TsaE family.</text>
</comment>
<accession>A0A934MFJ7</accession>
<dbReference type="Pfam" id="PF02367">
    <property type="entry name" value="TsaE"/>
    <property type="match status" value="1"/>
</dbReference>
<gene>
    <name evidence="11" type="primary">tsaE</name>
    <name evidence="11" type="ORF">ILP92_02020</name>
</gene>
<dbReference type="RefSeq" id="WP_198914680.1">
    <property type="nucleotide sequence ID" value="NZ_JAEKPD010000001.1"/>
</dbReference>
<keyword evidence="6" id="KW-0479">Metal-binding</keyword>
<dbReference type="InterPro" id="IPR003442">
    <property type="entry name" value="T6A_TsaE"/>
</dbReference>
<dbReference type="GO" id="GO:0002949">
    <property type="term" value="P:tRNA threonylcarbamoyladenosine modification"/>
    <property type="evidence" value="ECO:0007669"/>
    <property type="project" value="InterPro"/>
</dbReference>